<dbReference type="PROSITE" id="PS00061">
    <property type="entry name" value="ADH_SHORT"/>
    <property type="match status" value="1"/>
</dbReference>
<evidence type="ECO:0000313" key="3">
    <source>
        <dbReference type="EMBL" id="GAA3704548.1"/>
    </source>
</evidence>
<keyword evidence="4" id="KW-1185">Reference proteome</keyword>
<dbReference type="Pfam" id="PF13561">
    <property type="entry name" value="adh_short_C2"/>
    <property type="match status" value="1"/>
</dbReference>
<reference evidence="4" key="1">
    <citation type="journal article" date="2019" name="Int. J. Syst. Evol. Microbiol.">
        <title>The Global Catalogue of Microorganisms (GCM) 10K type strain sequencing project: providing services to taxonomists for standard genome sequencing and annotation.</title>
        <authorList>
            <consortium name="The Broad Institute Genomics Platform"/>
            <consortium name="The Broad Institute Genome Sequencing Center for Infectious Disease"/>
            <person name="Wu L."/>
            <person name="Ma J."/>
        </authorList>
    </citation>
    <scope>NUCLEOTIDE SEQUENCE [LARGE SCALE GENOMIC DNA]</scope>
    <source>
        <strain evidence="4">JCM 30742</strain>
    </source>
</reference>
<dbReference type="InterPro" id="IPR002347">
    <property type="entry name" value="SDR_fam"/>
</dbReference>
<name>A0ABP7DI81_9MICC</name>
<dbReference type="PANTHER" id="PTHR24321">
    <property type="entry name" value="DEHYDROGENASES, SHORT CHAIN"/>
    <property type="match status" value="1"/>
</dbReference>
<evidence type="ECO:0000256" key="1">
    <source>
        <dbReference type="ARBA" id="ARBA00006484"/>
    </source>
</evidence>
<dbReference type="EMBL" id="BAABEO010000036">
    <property type="protein sequence ID" value="GAA3704548.1"/>
    <property type="molecule type" value="Genomic_DNA"/>
</dbReference>
<evidence type="ECO:0000313" key="4">
    <source>
        <dbReference type="Proteomes" id="UP001500752"/>
    </source>
</evidence>
<sequence>MRIPLVNPVGQEAHQQLLDRNVLITGAASGLGLAMVQQAFAAGARVTALDINARALDEALAPFAGDRLIRRVVDVTDEADVSVAVQESMEAFGSLDACLNNAGIGAPLVGITELAVHDFARIMQVNAQGSFIILKHVMSHMRQAGHGAVVNTGSILGSRGVPNYAAYCASKAAIHALTKVAALEGAHYGVRVNAIAPGLIDTPMNDAFHAAVSPSDPARAQAALEGKIPLSRYAGPTEVANAALFLLSDAAAYITGEILDVDGGLSTSF</sequence>
<evidence type="ECO:0000256" key="2">
    <source>
        <dbReference type="ARBA" id="ARBA00023002"/>
    </source>
</evidence>
<keyword evidence="2" id="KW-0560">Oxidoreductase</keyword>
<dbReference type="PRINTS" id="PR00081">
    <property type="entry name" value="GDHRDH"/>
</dbReference>
<dbReference type="InterPro" id="IPR036291">
    <property type="entry name" value="NAD(P)-bd_dom_sf"/>
</dbReference>
<proteinExistence type="inferred from homology"/>
<dbReference type="PANTHER" id="PTHR24321:SF8">
    <property type="entry name" value="ESTRADIOL 17-BETA-DEHYDROGENASE 8-RELATED"/>
    <property type="match status" value="1"/>
</dbReference>
<dbReference type="SUPFAM" id="SSF51735">
    <property type="entry name" value="NAD(P)-binding Rossmann-fold domains"/>
    <property type="match status" value="1"/>
</dbReference>
<organism evidence="3 4">
    <name type="scientific">Arthrobacter ginkgonis</name>
    <dbReference type="NCBI Taxonomy" id="1630594"/>
    <lineage>
        <taxon>Bacteria</taxon>
        <taxon>Bacillati</taxon>
        <taxon>Actinomycetota</taxon>
        <taxon>Actinomycetes</taxon>
        <taxon>Micrococcales</taxon>
        <taxon>Micrococcaceae</taxon>
        <taxon>Arthrobacter</taxon>
    </lineage>
</organism>
<accession>A0ABP7DI81</accession>
<protein>
    <submittedName>
        <fullName evidence="3">Dihydroanticapsin 7-dehydrogenase</fullName>
    </submittedName>
</protein>
<dbReference type="InterPro" id="IPR020904">
    <property type="entry name" value="Sc_DH/Rdtase_CS"/>
</dbReference>
<dbReference type="NCBIfam" id="NF005559">
    <property type="entry name" value="PRK07231.1"/>
    <property type="match status" value="1"/>
</dbReference>
<dbReference type="CDD" id="cd05233">
    <property type="entry name" value="SDR_c"/>
    <property type="match status" value="1"/>
</dbReference>
<dbReference type="PRINTS" id="PR00080">
    <property type="entry name" value="SDRFAMILY"/>
</dbReference>
<dbReference type="Proteomes" id="UP001500752">
    <property type="component" value="Unassembled WGS sequence"/>
</dbReference>
<gene>
    <name evidence="3" type="primary">bacC</name>
    <name evidence="3" type="ORF">GCM10023081_46030</name>
</gene>
<dbReference type="Gene3D" id="3.40.50.720">
    <property type="entry name" value="NAD(P)-binding Rossmann-like Domain"/>
    <property type="match status" value="1"/>
</dbReference>
<comment type="caution">
    <text evidence="3">The sequence shown here is derived from an EMBL/GenBank/DDBJ whole genome shotgun (WGS) entry which is preliminary data.</text>
</comment>
<comment type="similarity">
    <text evidence="1">Belongs to the short-chain dehydrogenases/reductases (SDR) family.</text>
</comment>